<dbReference type="EnsemblPlants" id="KEH16740">
    <property type="protein sequence ID" value="KEH16740"/>
    <property type="gene ID" value="MTR_0102s0030"/>
</dbReference>
<name>A0A072TT62_MEDTR</name>
<reference evidence="1 3" key="2">
    <citation type="journal article" date="2014" name="BMC Genomics">
        <title>An improved genome release (version Mt4.0) for the model legume Medicago truncatula.</title>
        <authorList>
            <person name="Tang H."/>
            <person name="Krishnakumar V."/>
            <person name="Bidwell S."/>
            <person name="Rosen B."/>
            <person name="Chan A."/>
            <person name="Zhou S."/>
            <person name="Gentzbittel L."/>
            <person name="Childs K.L."/>
            <person name="Yandell M."/>
            <person name="Gundlach H."/>
            <person name="Mayer K.F."/>
            <person name="Schwartz D.C."/>
            <person name="Town C.D."/>
        </authorList>
    </citation>
    <scope>GENOME REANNOTATION</scope>
    <source>
        <strain evidence="1">A17</strain>
        <strain evidence="2 3">cv. Jemalong A17</strain>
    </source>
</reference>
<keyword evidence="3" id="KW-1185">Reference proteome</keyword>
<evidence type="ECO:0000313" key="3">
    <source>
        <dbReference type="Proteomes" id="UP000002051"/>
    </source>
</evidence>
<organism evidence="1 3">
    <name type="scientific">Medicago truncatula</name>
    <name type="common">Barrel medic</name>
    <name type="synonym">Medicago tribuloides</name>
    <dbReference type="NCBI Taxonomy" id="3880"/>
    <lineage>
        <taxon>Eukaryota</taxon>
        <taxon>Viridiplantae</taxon>
        <taxon>Streptophyta</taxon>
        <taxon>Embryophyta</taxon>
        <taxon>Tracheophyta</taxon>
        <taxon>Spermatophyta</taxon>
        <taxon>Magnoliopsida</taxon>
        <taxon>eudicotyledons</taxon>
        <taxon>Gunneridae</taxon>
        <taxon>Pentapetalae</taxon>
        <taxon>rosids</taxon>
        <taxon>fabids</taxon>
        <taxon>Fabales</taxon>
        <taxon>Fabaceae</taxon>
        <taxon>Papilionoideae</taxon>
        <taxon>50 kb inversion clade</taxon>
        <taxon>NPAAA clade</taxon>
        <taxon>Hologalegina</taxon>
        <taxon>IRL clade</taxon>
        <taxon>Trifolieae</taxon>
        <taxon>Medicago</taxon>
    </lineage>
</organism>
<gene>
    <name evidence="1" type="ORF">MTR_0102s0030</name>
</gene>
<evidence type="ECO:0000313" key="2">
    <source>
        <dbReference type="EnsemblPlants" id="KEH16740"/>
    </source>
</evidence>
<evidence type="ECO:0000313" key="1">
    <source>
        <dbReference type="EMBL" id="KEH16740.1"/>
    </source>
</evidence>
<accession>A0A072TT62</accession>
<protein>
    <submittedName>
        <fullName evidence="1 2">Uncharacterized protein</fullName>
    </submittedName>
</protein>
<dbReference type="Proteomes" id="UP000002051">
    <property type="component" value="Unassembled WGS sequence"/>
</dbReference>
<proteinExistence type="predicted"/>
<dbReference type="EMBL" id="KL402827">
    <property type="protein sequence ID" value="KEH16740.1"/>
    <property type="molecule type" value="Genomic_DNA"/>
</dbReference>
<dbReference type="AlphaFoldDB" id="A0A072TT62"/>
<dbReference type="HOGENOM" id="CLU_2853169_0_0_1"/>
<sequence length="65" mass="7327">MCSALFFLNHGFVPLGFPGKWMDWMDMDLMDHIATPSATSALTESTMDWGSKTVKESKHRGLFCI</sequence>
<reference evidence="2" key="3">
    <citation type="submission" date="2015-06" db="UniProtKB">
        <authorList>
            <consortium name="EnsemblPlants"/>
        </authorList>
    </citation>
    <scope>IDENTIFICATION</scope>
    <source>
        <strain evidence="2">cv. Jemalong A17</strain>
    </source>
</reference>
<reference evidence="1 3" key="1">
    <citation type="journal article" date="2011" name="Nature">
        <title>The Medicago genome provides insight into the evolution of rhizobial symbioses.</title>
        <authorList>
            <person name="Young N.D."/>
            <person name="Debelle F."/>
            <person name="Oldroyd G.E."/>
            <person name="Geurts R."/>
            <person name="Cannon S.B."/>
            <person name="Udvardi M.K."/>
            <person name="Benedito V.A."/>
            <person name="Mayer K.F."/>
            <person name="Gouzy J."/>
            <person name="Schoof H."/>
            <person name="Van de Peer Y."/>
            <person name="Proost S."/>
            <person name="Cook D.R."/>
            <person name="Meyers B.C."/>
            <person name="Spannagl M."/>
            <person name="Cheung F."/>
            <person name="De Mita S."/>
            <person name="Krishnakumar V."/>
            <person name="Gundlach H."/>
            <person name="Zhou S."/>
            <person name="Mudge J."/>
            <person name="Bharti A.K."/>
            <person name="Murray J.D."/>
            <person name="Naoumkina M.A."/>
            <person name="Rosen B."/>
            <person name="Silverstein K.A."/>
            <person name="Tang H."/>
            <person name="Rombauts S."/>
            <person name="Zhao P.X."/>
            <person name="Zhou P."/>
            <person name="Barbe V."/>
            <person name="Bardou P."/>
            <person name="Bechner M."/>
            <person name="Bellec A."/>
            <person name="Berger A."/>
            <person name="Berges H."/>
            <person name="Bidwell S."/>
            <person name="Bisseling T."/>
            <person name="Choisne N."/>
            <person name="Couloux A."/>
            <person name="Denny R."/>
            <person name="Deshpande S."/>
            <person name="Dai X."/>
            <person name="Doyle J.J."/>
            <person name="Dudez A.M."/>
            <person name="Farmer A.D."/>
            <person name="Fouteau S."/>
            <person name="Franken C."/>
            <person name="Gibelin C."/>
            <person name="Gish J."/>
            <person name="Goldstein S."/>
            <person name="Gonzalez A.J."/>
            <person name="Green P.J."/>
            <person name="Hallab A."/>
            <person name="Hartog M."/>
            <person name="Hua A."/>
            <person name="Humphray S.J."/>
            <person name="Jeong D.H."/>
            <person name="Jing Y."/>
            <person name="Jocker A."/>
            <person name="Kenton S.M."/>
            <person name="Kim D.J."/>
            <person name="Klee K."/>
            <person name="Lai H."/>
            <person name="Lang C."/>
            <person name="Lin S."/>
            <person name="Macmil S.L."/>
            <person name="Magdelenat G."/>
            <person name="Matthews L."/>
            <person name="McCorrison J."/>
            <person name="Monaghan E.L."/>
            <person name="Mun J.H."/>
            <person name="Najar F.Z."/>
            <person name="Nicholson C."/>
            <person name="Noirot C."/>
            <person name="O'Bleness M."/>
            <person name="Paule C.R."/>
            <person name="Poulain J."/>
            <person name="Prion F."/>
            <person name="Qin B."/>
            <person name="Qu C."/>
            <person name="Retzel E.F."/>
            <person name="Riddle C."/>
            <person name="Sallet E."/>
            <person name="Samain S."/>
            <person name="Samson N."/>
            <person name="Sanders I."/>
            <person name="Saurat O."/>
            <person name="Scarpelli C."/>
            <person name="Schiex T."/>
            <person name="Segurens B."/>
            <person name="Severin A.J."/>
            <person name="Sherrier D.J."/>
            <person name="Shi R."/>
            <person name="Sims S."/>
            <person name="Singer S.R."/>
            <person name="Sinharoy S."/>
            <person name="Sterck L."/>
            <person name="Viollet A."/>
            <person name="Wang B.B."/>
            <person name="Wang K."/>
            <person name="Wang M."/>
            <person name="Wang X."/>
            <person name="Warfsmann J."/>
            <person name="Weissenbach J."/>
            <person name="White D.D."/>
            <person name="White J.D."/>
            <person name="Wiley G.B."/>
            <person name="Wincker P."/>
            <person name="Xing Y."/>
            <person name="Yang L."/>
            <person name="Yao Z."/>
            <person name="Ying F."/>
            <person name="Zhai J."/>
            <person name="Zhou L."/>
            <person name="Zuber A."/>
            <person name="Denarie J."/>
            <person name="Dixon R.A."/>
            <person name="May G.D."/>
            <person name="Schwartz D.C."/>
            <person name="Rogers J."/>
            <person name="Quetier F."/>
            <person name="Town C.D."/>
            <person name="Roe B.A."/>
        </authorList>
    </citation>
    <scope>NUCLEOTIDE SEQUENCE [LARGE SCALE GENOMIC DNA]</scope>
    <source>
        <strain evidence="1">A17</strain>
        <strain evidence="2 3">cv. Jemalong A17</strain>
    </source>
</reference>